<dbReference type="SFLD" id="SFLDS00003">
    <property type="entry name" value="Haloacid_Dehalogenase"/>
    <property type="match status" value="1"/>
</dbReference>
<dbReference type="SUPFAM" id="SSF56784">
    <property type="entry name" value="HAD-like"/>
    <property type="match status" value="1"/>
</dbReference>
<gene>
    <name evidence="1" type="primary">Pgp2</name>
    <name evidence="1" type="ORF">NCTC11862_00257</name>
</gene>
<keyword evidence="2" id="KW-1185">Reference proteome</keyword>
<dbReference type="EC" id="3.1.3.5" evidence="1"/>
<reference evidence="1 2" key="1">
    <citation type="submission" date="2018-06" db="EMBL/GenBank/DDBJ databases">
        <authorList>
            <consortium name="Pathogen Informatics"/>
            <person name="Doyle S."/>
        </authorList>
    </citation>
    <scope>NUCLEOTIDE SEQUENCE [LARGE SCALE GENOMIC DNA]</scope>
    <source>
        <strain evidence="1 2">NCTC11862</strain>
    </source>
</reference>
<dbReference type="InterPro" id="IPR023198">
    <property type="entry name" value="PGP-like_dom2"/>
</dbReference>
<dbReference type="Gene3D" id="3.40.50.1000">
    <property type="entry name" value="HAD superfamily/HAD-like"/>
    <property type="match status" value="1"/>
</dbReference>
<dbReference type="InterPro" id="IPR050155">
    <property type="entry name" value="HAD-like_hydrolase_sf"/>
</dbReference>
<accession>A0A376CJ33</accession>
<dbReference type="InterPro" id="IPR036412">
    <property type="entry name" value="HAD-like_sf"/>
</dbReference>
<organism evidence="1 2">
    <name type="scientific">Corynebacterium pilosum</name>
    <dbReference type="NCBI Taxonomy" id="35756"/>
    <lineage>
        <taxon>Bacteria</taxon>
        <taxon>Bacillati</taxon>
        <taxon>Actinomycetota</taxon>
        <taxon>Actinomycetes</taxon>
        <taxon>Mycobacteriales</taxon>
        <taxon>Corynebacteriaceae</taxon>
        <taxon>Corynebacterium</taxon>
    </lineage>
</organism>
<dbReference type="EC" id="3.1.3.18" evidence="1"/>
<dbReference type="SFLD" id="SFLDG01129">
    <property type="entry name" value="C1.5:_HAD__Beta-PGM__Phosphata"/>
    <property type="match status" value="1"/>
</dbReference>
<dbReference type="OrthoDB" id="9776368at2"/>
<dbReference type="PANTHER" id="PTHR43434:SF20">
    <property type="entry name" value="5'-NUCLEOTIDASE"/>
    <property type="match status" value="1"/>
</dbReference>
<dbReference type="AlphaFoldDB" id="A0A376CJ33"/>
<sequence length="215" mass="23785">MTTVLLDVDGTLIDSFPGIRAGFLHALNQVGWPAPSEERISRIAGPPMEETMASLGMDQPTVDRAFNAYMDYTRSGGWAEAKAYPGVKELLEQWCADGFRLITATSKGEGFARAILEREEMLDLFEFIGAAEEYGTRRGKKQVIQYVKDNVNLEGEPVLMVGDRSHDIEGAAAFGVDTCAVTWGYGTADEWARAKYIAKTTEELDQIIRKFHAAH</sequence>
<dbReference type="InterPro" id="IPR041492">
    <property type="entry name" value="HAD_2"/>
</dbReference>
<dbReference type="GO" id="GO:0008253">
    <property type="term" value="F:5'-nucleotidase activity"/>
    <property type="evidence" value="ECO:0007669"/>
    <property type="project" value="UniProtKB-EC"/>
</dbReference>
<dbReference type="NCBIfam" id="TIGR01549">
    <property type="entry name" value="HAD-SF-IA-v1"/>
    <property type="match status" value="1"/>
</dbReference>
<keyword evidence="1" id="KW-0378">Hydrolase</keyword>
<evidence type="ECO:0000313" key="1">
    <source>
        <dbReference type="EMBL" id="STC68501.1"/>
    </source>
</evidence>
<dbReference type="Pfam" id="PF13419">
    <property type="entry name" value="HAD_2"/>
    <property type="match status" value="1"/>
</dbReference>
<dbReference type="GO" id="GO:0004713">
    <property type="term" value="F:protein tyrosine kinase activity"/>
    <property type="evidence" value="ECO:0007669"/>
    <property type="project" value="TreeGrafter"/>
</dbReference>
<dbReference type="STRING" id="35756.GCA_001044155_01531"/>
<proteinExistence type="predicted"/>
<dbReference type="GO" id="GO:0008967">
    <property type="term" value="F:phosphoglycolate phosphatase activity"/>
    <property type="evidence" value="ECO:0007669"/>
    <property type="project" value="UniProtKB-EC"/>
</dbReference>
<name>A0A376CJ33_9CORY</name>
<dbReference type="InterPro" id="IPR023214">
    <property type="entry name" value="HAD_sf"/>
</dbReference>
<dbReference type="RefSeq" id="WP_018580682.1">
    <property type="nucleotide sequence ID" value="NZ_LDYD01000006.1"/>
</dbReference>
<dbReference type="EMBL" id="UFXQ01000001">
    <property type="protein sequence ID" value="STC68501.1"/>
    <property type="molecule type" value="Genomic_DNA"/>
</dbReference>
<dbReference type="Gene3D" id="1.10.150.240">
    <property type="entry name" value="Putative phosphatase, domain 2"/>
    <property type="match status" value="1"/>
</dbReference>
<dbReference type="InterPro" id="IPR006439">
    <property type="entry name" value="HAD-SF_hydro_IA"/>
</dbReference>
<dbReference type="Proteomes" id="UP000254467">
    <property type="component" value="Unassembled WGS sequence"/>
</dbReference>
<dbReference type="GO" id="GO:0005829">
    <property type="term" value="C:cytosol"/>
    <property type="evidence" value="ECO:0007669"/>
    <property type="project" value="TreeGrafter"/>
</dbReference>
<evidence type="ECO:0000313" key="2">
    <source>
        <dbReference type="Proteomes" id="UP000254467"/>
    </source>
</evidence>
<protein>
    <submittedName>
        <fullName evidence="1">Predicted phosphatase</fullName>
        <ecNumber evidence="1">3.1.3.18</ecNumber>
        <ecNumber evidence="1">3.1.3.5</ecNumber>
    </submittedName>
</protein>
<dbReference type="PANTHER" id="PTHR43434">
    <property type="entry name" value="PHOSPHOGLYCOLATE PHOSPHATASE"/>
    <property type="match status" value="1"/>
</dbReference>